<feature type="compositionally biased region" description="Polar residues" evidence="1">
    <location>
        <begin position="118"/>
        <end position="129"/>
    </location>
</feature>
<evidence type="ECO:0000256" key="1">
    <source>
        <dbReference type="SAM" id="MobiDB-lite"/>
    </source>
</evidence>
<feature type="compositionally biased region" description="Polar residues" evidence="1">
    <location>
        <begin position="30"/>
        <end position="92"/>
    </location>
</feature>
<feature type="compositionally biased region" description="Low complexity" evidence="1">
    <location>
        <begin position="99"/>
        <end position="117"/>
    </location>
</feature>
<dbReference type="Proteomes" id="UP000887581">
    <property type="component" value="Unplaced"/>
</dbReference>
<feature type="signal peptide" evidence="2">
    <location>
        <begin position="1"/>
        <end position="22"/>
    </location>
</feature>
<feature type="compositionally biased region" description="Basic and acidic residues" evidence="1">
    <location>
        <begin position="132"/>
        <end position="146"/>
    </location>
</feature>
<organism evidence="3 4">
    <name type="scientific">Setaria digitata</name>
    <dbReference type="NCBI Taxonomy" id="48799"/>
    <lineage>
        <taxon>Eukaryota</taxon>
        <taxon>Metazoa</taxon>
        <taxon>Ecdysozoa</taxon>
        <taxon>Nematoda</taxon>
        <taxon>Chromadorea</taxon>
        <taxon>Rhabditida</taxon>
        <taxon>Spirurina</taxon>
        <taxon>Spiruromorpha</taxon>
        <taxon>Filarioidea</taxon>
        <taxon>Setariidae</taxon>
        <taxon>Setaria</taxon>
    </lineage>
</organism>
<keyword evidence="3" id="KW-1185">Reference proteome</keyword>
<feature type="chain" id="PRO_5036779020" evidence="2">
    <location>
        <begin position="23"/>
        <end position="199"/>
    </location>
</feature>
<dbReference type="AlphaFoldDB" id="A0A915PW54"/>
<evidence type="ECO:0000313" key="4">
    <source>
        <dbReference type="WBParaSite" id="sdigi.contig30.g2228.t1"/>
    </source>
</evidence>
<accession>A0A915PW54</accession>
<sequence length="199" mass="21822">MYGRFAAWLLIPLLLLATRIAAQEPEKESTSGNTAGAVSPSINEQTIKSISSGSSAEDIQPTDQAQNMSSDVATNAQQVSTENPEKSTQFWNTIDKAQEISSESQTKSSSTTEKAQQISSEGTVANIQLSSTKEKTEESESTDSDHSDDLFILENLGLEMPVKSAVHVLNTKLLKEMLLKKLSEKFEKYVQELPKKRPL</sequence>
<dbReference type="WBParaSite" id="sdigi.contig30.g2228.t1">
    <property type="protein sequence ID" value="sdigi.contig30.g2228.t1"/>
    <property type="gene ID" value="sdigi.contig30.g2228"/>
</dbReference>
<protein>
    <submittedName>
        <fullName evidence="4">Uncharacterized protein</fullName>
    </submittedName>
</protein>
<reference evidence="4" key="1">
    <citation type="submission" date="2022-11" db="UniProtKB">
        <authorList>
            <consortium name="WormBaseParasite"/>
        </authorList>
    </citation>
    <scope>IDENTIFICATION</scope>
</reference>
<proteinExistence type="predicted"/>
<feature type="region of interest" description="Disordered" evidence="1">
    <location>
        <begin position="24"/>
        <end position="146"/>
    </location>
</feature>
<evidence type="ECO:0000313" key="3">
    <source>
        <dbReference type="Proteomes" id="UP000887581"/>
    </source>
</evidence>
<name>A0A915PW54_9BILA</name>
<keyword evidence="2" id="KW-0732">Signal</keyword>
<evidence type="ECO:0000256" key="2">
    <source>
        <dbReference type="SAM" id="SignalP"/>
    </source>
</evidence>